<dbReference type="RefSeq" id="WP_112298511.1">
    <property type="nucleotide sequence ID" value="NZ_QTTP01000001.1"/>
</dbReference>
<dbReference type="InterPro" id="IPR011701">
    <property type="entry name" value="MFS"/>
</dbReference>
<evidence type="ECO:0000256" key="5">
    <source>
        <dbReference type="SAM" id="MobiDB-lite"/>
    </source>
</evidence>
<evidence type="ECO:0000313" key="9">
    <source>
        <dbReference type="Proteomes" id="UP000251211"/>
    </source>
</evidence>
<dbReference type="GO" id="GO:0046943">
    <property type="term" value="F:carboxylic acid transmembrane transporter activity"/>
    <property type="evidence" value="ECO:0007669"/>
    <property type="project" value="TreeGrafter"/>
</dbReference>
<evidence type="ECO:0000256" key="6">
    <source>
        <dbReference type="SAM" id="Phobius"/>
    </source>
</evidence>
<accession>A0AB38F7J7</accession>
<evidence type="ECO:0000256" key="3">
    <source>
        <dbReference type="ARBA" id="ARBA00022989"/>
    </source>
</evidence>
<evidence type="ECO:0000313" key="8">
    <source>
        <dbReference type="EMBL" id="SPZ35288.1"/>
    </source>
</evidence>
<feature type="region of interest" description="Disordered" evidence="5">
    <location>
        <begin position="454"/>
        <end position="509"/>
    </location>
</feature>
<feature type="transmembrane region" description="Helical" evidence="6">
    <location>
        <begin position="300"/>
        <end position="325"/>
    </location>
</feature>
<dbReference type="Gene3D" id="1.20.1250.20">
    <property type="entry name" value="MFS general substrate transporter like domains"/>
    <property type="match status" value="1"/>
</dbReference>
<dbReference type="PANTHER" id="PTHR23508:SF10">
    <property type="entry name" value="CARBOXYLIC ACID TRANSPORTER PROTEIN HOMOLOG"/>
    <property type="match status" value="1"/>
</dbReference>
<dbReference type="CDD" id="cd17316">
    <property type="entry name" value="MFS_SV2_like"/>
    <property type="match status" value="1"/>
</dbReference>
<dbReference type="AlphaFoldDB" id="A0AB38F7J7"/>
<comment type="caution">
    <text evidence="8">The sequence shown here is derived from an EMBL/GenBank/DDBJ whole genome shotgun (WGS) entry which is preliminary data.</text>
</comment>
<keyword evidence="8" id="KW-0813">Transport</keyword>
<feature type="transmembrane region" description="Helical" evidence="6">
    <location>
        <begin position="271"/>
        <end position="288"/>
    </location>
</feature>
<dbReference type="Pfam" id="PF07690">
    <property type="entry name" value="MFS_1"/>
    <property type="match status" value="1"/>
</dbReference>
<keyword evidence="8" id="KW-0762">Sugar transport</keyword>
<feature type="transmembrane region" description="Helical" evidence="6">
    <location>
        <begin position="159"/>
        <end position="182"/>
    </location>
</feature>
<feature type="transmembrane region" description="Helical" evidence="6">
    <location>
        <begin position="337"/>
        <end position="354"/>
    </location>
</feature>
<reference evidence="8 9" key="1">
    <citation type="submission" date="2018-06" db="EMBL/GenBank/DDBJ databases">
        <authorList>
            <consortium name="Pathogen Informatics"/>
            <person name="Doyle S."/>
        </authorList>
    </citation>
    <scope>NUCLEOTIDE SEQUENCE [LARGE SCALE GENOMIC DNA]</scope>
    <source>
        <strain evidence="8 9">NCTC13229</strain>
    </source>
</reference>
<feature type="compositionally biased region" description="Basic and acidic residues" evidence="5">
    <location>
        <begin position="486"/>
        <end position="500"/>
    </location>
</feature>
<feature type="domain" description="Major facilitator superfamily (MFS) profile" evidence="7">
    <location>
        <begin position="32"/>
        <end position="448"/>
    </location>
</feature>
<name>A0AB38F7J7_RHOWR</name>
<feature type="transmembrane region" description="Helical" evidence="6">
    <location>
        <begin position="360"/>
        <end position="382"/>
    </location>
</feature>
<evidence type="ECO:0000259" key="7">
    <source>
        <dbReference type="PROSITE" id="PS50850"/>
    </source>
</evidence>
<dbReference type="Proteomes" id="UP000251211">
    <property type="component" value="Unassembled WGS sequence"/>
</dbReference>
<dbReference type="PANTHER" id="PTHR23508">
    <property type="entry name" value="CARBOXYLIC ACID TRANSPORTER PROTEIN HOMOLOG"/>
    <property type="match status" value="1"/>
</dbReference>
<dbReference type="PROSITE" id="PS50850">
    <property type="entry name" value="MFS"/>
    <property type="match status" value="1"/>
</dbReference>
<sequence>MDIVDPPSSSPTTHSVSPSARLERLPRITRSHRVWIALLSFIYACDWADIFSLSYAMPAMRETWQLSTTQIGAVTSCTFAGMAIGAVLGGRLSDKFGRRPTLIAGTVVFSVASILSALSPNYEVFAVLRTLTGAGLQAVVGVVLVYVTETFPRVSRGRYISLVIGLGSLGMPPMALAARIIVPAGPETWRWVFVLGGIGLLAVVFVPKLLPESVRWDETNGKTARAAQLVTTLEQQVIARTGSPLPAPAPAAPTTPQPMSNLFTARYRRRTVVLCVAMTFFLLGYYGFNNWVPTLLVDRGLSISAALTVTTVLSASPLAATLLALPITDRWERKRTCMVLCMLAAAAVTAFAYTHNYAALVVSGFLTQLFFVTTFQVLYAYLPENFPTALRGSGAGLANGVGRAAGIASGFITAAVVTVLGFAGAFGVAALFSTLAGLIIGAFGANTRNRNLDDIDGHQQSGVANSSAASEPRTLERAAAPATPQHHSDALDARRGRARDLGGPQRGTD</sequence>
<dbReference type="EMBL" id="UAUI01000001">
    <property type="protein sequence ID" value="SPZ35288.1"/>
    <property type="molecule type" value="Genomic_DNA"/>
</dbReference>
<feature type="transmembrane region" description="Helical" evidence="6">
    <location>
        <begin position="101"/>
        <end position="118"/>
    </location>
</feature>
<dbReference type="InterPro" id="IPR020846">
    <property type="entry name" value="MFS_dom"/>
</dbReference>
<dbReference type="PROSITE" id="PS00216">
    <property type="entry name" value="SUGAR_TRANSPORT_1"/>
    <property type="match status" value="1"/>
</dbReference>
<dbReference type="GO" id="GO:0005886">
    <property type="term" value="C:plasma membrane"/>
    <property type="evidence" value="ECO:0007669"/>
    <property type="project" value="UniProtKB-SubCell"/>
</dbReference>
<feature type="compositionally biased region" description="Polar residues" evidence="5">
    <location>
        <begin position="458"/>
        <end position="469"/>
    </location>
</feature>
<feature type="transmembrane region" description="Helical" evidence="6">
    <location>
        <begin position="188"/>
        <end position="206"/>
    </location>
</feature>
<feature type="transmembrane region" description="Helical" evidence="6">
    <location>
        <begin position="69"/>
        <end position="89"/>
    </location>
</feature>
<dbReference type="InterPro" id="IPR036259">
    <property type="entry name" value="MFS_trans_sf"/>
</dbReference>
<dbReference type="SUPFAM" id="SSF103473">
    <property type="entry name" value="MFS general substrate transporter"/>
    <property type="match status" value="1"/>
</dbReference>
<feature type="transmembrane region" description="Helical" evidence="6">
    <location>
        <begin position="394"/>
        <end position="416"/>
    </location>
</feature>
<evidence type="ECO:0000256" key="4">
    <source>
        <dbReference type="ARBA" id="ARBA00023136"/>
    </source>
</evidence>
<organism evidence="8 9">
    <name type="scientific">Rhodococcus wratislaviensis</name>
    <name type="common">Tsukamurella wratislaviensis</name>
    <dbReference type="NCBI Taxonomy" id="44752"/>
    <lineage>
        <taxon>Bacteria</taxon>
        <taxon>Bacillati</taxon>
        <taxon>Actinomycetota</taxon>
        <taxon>Actinomycetes</taxon>
        <taxon>Mycobacteriales</taxon>
        <taxon>Nocardiaceae</taxon>
        <taxon>Rhodococcus</taxon>
    </lineage>
</organism>
<feature type="transmembrane region" description="Helical" evidence="6">
    <location>
        <begin position="422"/>
        <end position="443"/>
    </location>
</feature>
<comment type="subcellular location">
    <subcellularLocation>
        <location evidence="1">Cell membrane</location>
        <topology evidence="1">Multi-pass membrane protein</topology>
    </subcellularLocation>
</comment>
<evidence type="ECO:0000256" key="2">
    <source>
        <dbReference type="ARBA" id="ARBA00022692"/>
    </source>
</evidence>
<keyword evidence="3 6" id="KW-1133">Transmembrane helix</keyword>
<keyword evidence="4 6" id="KW-0472">Membrane</keyword>
<feature type="transmembrane region" description="Helical" evidence="6">
    <location>
        <begin position="124"/>
        <end position="147"/>
    </location>
</feature>
<feature type="transmembrane region" description="Helical" evidence="6">
    <location>
        <begin position="34"/>
        <end position="57"/>
    </location>
</feature>
<protein>
    <submittedName>
        <fullName evidence="8">Sugar transport protein</fullName>
    </submittedName>
</protein>
<proteinExistence type="predicted"/>
<keyword evidence="2 6" id="KW-0812">Transmembrane</keyword>
<evidence type="ECO:0000256" key="1">
    <source>
        <dbReference type="ARBA" id="ARBA00004651"/>
    </source>
</evidence>
<gene>
    <name evidence="8" type="primary">ydjE_1</name>
    <name evidence="8" type="ORF">NCTC13229_00697</name>
</gene>
<dbReference type="InterPro" id="IPR005829">
    <property type="entry name" value="Sugar_transporter_CS"/>
</dbReference>